<dbReference type="Pfam" id="PF08237">
    <property type="entry name" value="PE-PPE"/>
    <property type="match status" value="1"/>
</dbReference>
<dbReference type="EMBL" id="JAHCLR010000039">
    <property type="protein sequence ID" value="MBS9535249.1"/>
    <property type="molecule type" value="Genomic_DNA"/>
</dbReference>
<evidence type="ECO:0000313" key="3">
    <source>
        <dbReference type="Proteomes" id="UP001519535"/>
    </source>
</evidence>
<protein>
    <submittedName>
        <fullName evidence="2">PE-PPE domain-containing protein</fullName>
    </submittedName>
</protein>
<dbReference type="InterPro" id="IPR013228">
    <property type="entry name" value="PE-PPE_C"/>
</dbReference>
<evidence type="ECO:0000313" key="2">
    <source>
        <dbReference type="EMBL" id="MBS9535249.1"/>
    </source>
</evidence>
<proteinExistence type="predicted"/>
<feature type="domain" description="PE-PPE" evidence="1">
    <location>
        <begin position="72"/>
        <end position="284"/>
    </location>
</feature>
<evidence type="ECO:0000259" key="1">
    <source>
        <dbReference type="Pfam" id="PF08237"/>
    </source>
</evidence>
<organism evidence="2 3">
    <name type="scientific">Mycolicibacter acidiphilus</name>
    <dbReference type="NCBI Taxonomy" id="2835306"/>
    <lineage>
        <taxon>Bacteria</taxon>
        <taxon>Bacillati</taxon>
        <taxon>Actinomycetota</taxon>
        <taxon>Actinomycetes</taxon>
        <taxon>Mycobacteriales</taxon>
        <taxon>Mycobacteriaceae</taxon>
        <taxon>Mycolicibacter</taxon>
    </lineage>
</organism>
<sequence length="356" mass="37651">MTVGALAGGCAGLMGMTAMLNAGFALGENSALIMGSAFNPTPDDTYMQKIMDGFITPEHPFEGQPTFDGYTPVSVFTPETDYGAGLTQGVADLNTAITKALADGGNAVVFGYSMSASVATQELIDLAKLPPGEAPSPDHLRFVLLEDLNGPNGGFFTRIPGSGMPAMPDDSPYHTDIYNIEYSGGSDLPQYLWNPFAVANAMAGYLDLHTAYLANFPTTTFDPAAIQDAVQLPTSAADINTDYFLIPTQDLPLLAGWRTIPGIGNAMADLIQPDLRVLVDLGYDRSGDADVVTPGTFTVPNIDWDTVMHNLELGAQQGYTAFLIDLGMSKAEMPDIYPFVPDLAGQIADPGMIGLS</sequence>
<reference evidence="2 3" key="1">
    <citation type="submission" date="2021-05" db="EMBL/GenBank/DDBJ databases">
        <title>Mycobacterium acidophilum sp. nov., an extremely acid-tolerant member of the genus Mycobacterium.</title>
        <authorList>
            <person name="Xia J."/>
        </authorList>
    </citation>
    <scope>NUCLEOTIDE SEQUENCE [LARGE SCALE GENOMIC DNA]</scope>
    <source>
        <strain evidence="2 3">M1</strain>
    </source>
</reference>
<comment type="caution">
    <text evidence="2">The sequence shown here is derived from an EMBL/GenBank/DDBJ whole genome shotgun (WGS) entry which is preliminary data.</text>
</comment>
<gene>
    <name evidence="2" type="ORF">KIH27_16800</name>
</gene>
<accession>A0ABS5RQL3</accession>
<name>A0ABS5RQL3_9MYCO</name>
<keyword evidence="3" id="KW-1185">Reference proteome</keyword>
<dbReference type="Proteomes" id="UP001519535">
    <property type="component" value="Unassembled WGS sequence"/>
</dbReference>